<organism evidence="6 7">
    <name type="scientific">Kitasatospora gansuensis</name>
    <dbReference type="NCBI Taxonomy" id="258050"/>
    <lineage>
        <taxon>Bacteria</taxon>
        <taxon>Bacillati</taxon>
        <taxon>Actinomycetota</taxon>
        <taxon>Actinomycetes</taxon>
        <taxon>Kitasatosporales</taxon>
        <taxon>Streptomycetaceae</taxon>
        <taxon>Kitasatospora</taxon>
    </lineage>
</organism>
<gene>
    <name evidence="6" type="ORF">F4556_006760</name>
</gene>
<evidence type="ECO:0000259" key="5">
    <source>
        <dbReference type="SMART" id="SM00479"/>
    </source>
</evidence>
<dbReference type="Pfam" id="PF00929">
    <property type="entry name" value="RNase_T"/>
    <property type="match status" value="1"/>
</dbReference>
<proteinExistence type="predicted"/>
<keyword evidence="1" id="KW-0540">Nuclease</keyword>
<feature type="domain" description="Exonuclease" evidence="5">
    <location>
        <begin position="9"/>
        <end position="175"/>
    </location>
</feature>
<keyword evidence="3" id="KW-0269">Exonuclease</keyword>
<dbReference type="RefSeq" id="WP_184923038.1">
    <property type="nucleotide sequence ID" value="NZ_JACHJR010000001.1"/>
</dbReference>
<dbReference type="PANTHER" id="PTHR30231:SF4">
    <property type="entry name" value="PROTEIN NEN2"/>
    <property type="match status" value="1"/>
</dbReference>
<keyword evidence="7" id="KW-1185">Reference proteome</keyword>
<dbReference type="GO" id="GO:0008408">
    <property type="term" value="F:3'-5' exonuclease activity"/>
    <property type="evidence" value="ECO:0007669"/>
    <property type="project" value="TreeGrafter"/>
</dbReference>
<keyword evidence="2" id="KW-0378">Hydrolase</keyword>
<accession>A0A7W7WLM2</accession>
<evidence type="ECO:0000313" key="7">
    <source>
        <dbReference type="Proteomes" id="UP000573327"/>
    </source>
</evidence>
<evidence type="ECO:0000256" key="1">
    <source>
        <dbReference type="ARBA" id="ARBA00022722"/>
    </source>
</evidence>
<dbReference type="InterPro" id="IPR013520">
    <property type="entry name" value="Ribonucl_H"/>
</dbReference>
<feature type="compositionally biased region" description="Basic and acidic residues" evidence="4">
    <location>
        <begin position="195"/>
        <end position="204"/>
    </location>
</feature>
<dbReference type="AlphaFoldDB" id="A0A7W7WLM2"/>
<sequence length="204" mass="21917">MSTSPTWPRLLVVDVEGNGQQPPDLVEIALIPVEGGLVRPEEARSTLVRPPQPITRFATGVHGLTNQDVEAAPPWETIADRVLADLHGAWIVAHNASTEYNVLTRHLPTWQPAGVLDTLRLARAVHPAAPGHGLDKIIPHLGIDLSAVPGQRHRAAFDAHATALLLLTLADRMTFAELMAAAVPPNMPGAPAAPDPDHEEQTLW</sequence>
<dbReference type="SUPFAM" id="SSF53098">
    <property type="entry name" value="Ribonuclease H-like"/>
    <property type="match status" value="1"/>
</dbReference>
<dbReference type="GO" id="GO:0003676">
    <property type="term" value="F:nucleic acid binding"/>
    <property type="evidence" value="ECO:0007669"/>
    <property type="project" value="InterPro"/>
</dbReference>
<feature type="region of interest" description="Disordered" evidence="4">
    <location>
        <begin position="185"/>
        <end position="204"/>
    </location>
</feature>
<feature type="compositionally biased region" description="Pro residues" evidence="4">
    <location>
        <begin position="185"/>
        <end position="194"/>
    </location>
</feature>
<evidence type="ECO:0000256" key="3">
    <source>
        <dbReference type="ARBA" id="ARBA00022839"/>
    </source>
</evidence>
<protein>
    <submittedName>
        <fullName evidence="6">DNA polymerase III epsilon subunit-like protein</fullName>
    </submittedName>
</protein>
<evidence type="ECO:0000256" key="4">
    <source>
        <dbReference type="SAM" id="MobiDB-lite"/>
    </source>
</evidence>
<dbReference type="InterPro" id="IPR036397">
    <property type="entry name" value="RNaseH_sf"/>
</dbReference>
<comment type="caution">
    <text evidence="6">The sequence shown here is derived from an EMBL/GenBank/DDBJ whole genome shotgun (WGS) entry which is preliminary data.</text>
</comment>
<dbReference type="SMART" id="SM00479">
    <property type="entry name" value="EXOIII"/>
    <property type="match status" value="1"/>
</dbReference>
<dbReference type="Proteomes" id="UP000573327">
    <property type="component" value="Unassembled WGS sequence"/>
</dbReference>
<evidence type="ECO:0000256" key="2">
    <source>
        <dbReference type="ARBA" id="ARBA00022801"/>
    </source>
</evidence>
<reference evidence="6 7" key="1">
    <citation type="submission" date="2020-08" db="EMBL/GenBank/DDBJ databases">
        <title>Sequencing the genomes of 1000 actinobacteria strains.</title>
        <authorList>
            <person name="Klenk H.-P."/>
        </authorList>
    </citation>
    <scope>NUCLEOTIDE SEQUENCE [LARGE SCALE GENOMIC DNA]</scope>
    <source>
        <strain evidence="6 7">DSM 44786</strain>
    </source>
</reference>
<evidence type="ECO:0000313" key="6">
    <source>
        <dbReference type="EMBL" id="MBB4951225.1"/>
    </source>
</evidence>
<dbReference type="PANTHER" id="PTHR30231">
    <property type="entry name" value="DNA POLYMERASE III SUBUNIT EPSILON"/>
    <property type="match status" value="1"/>
</dbReference>
<dbReference type="Gene3D" id="3.30.420.10">
    <property type="entry name" value="Ribonuclease H-like superfamily/Ribonuclease H"/>
    <property type="match status" value="1"/>
</dbReference>
<dbReference type="CDD" id="cd06127">
    <property type="entry name" value="DEDDh"/>
    <property type="match status" value="1"/>
</dbReference>
<dbReference type="InterPro" id="IPR012337">
    <property type="entry name" value="RNaseH-like_sf"/>
</dbReference>
<dbReference type="EMBL" id="JACHJR010000001">
    <property type="protein sequence ID" value="MBB4951225.1"/>
    <property type="molecule type" value="Genomic_DNA"/>
</dbReference>
<name>A0A7W7WLM2_9ACTN</name>